<protein>
    <recommendedName>
        <fullName evidence="1">RNase H type-1 domain-containing protein</fullName>
    </recommendedName>
</protein>
<name>A0A1R3KHF4_9ROSI</name>
<dbReference type="InterPro" id="IPR052929">
    <property type="entry name" value="RNase_H-like_EbsB-rel"/>
</dbReference>
<dbReference type="InterPro" id="IPR002156">
    <property type="entry name" value="RNaseH_domain"/>
</dbReference>
<evidence type="ECO:0000313" key="2">
    <source>
        <dbReference type="EMBL" id="OMP06438.1"/>
    </source>
</evidence>
<dbReference type="InterPro" id="IPR044730">
    <property type="entry name" value="RNase_H-like_dom_plant"/>
</dbReference>
<dbReference type="SUPFAM" id="SSF53098">
    <property type="entry name" value="Ribonuclease H-like"/>
    <property type="match status" value="1"/>
</dbReference>
<dbReference type="Pfam" id="PF13456">
    <property type="entry name" value="RVT_3"/>
    <property type="match status" value="1"/>
</dbReference>
<dbReference type="OrthoDB" id="990175at2759"/>
<dbReference type="GO" id="GO:0003676">
    <property type="term" value="F:nucleic acid binding"/>
    <property type="evidence" value="ECO:0007669"/>
    <property type="project" value="InterPro"/>
</dbReference>
<dbReference type="PANTHER" id="PTHR47074">
    <property type="entry name" value="BNAC02G40300D PROTEIN"/>
    <property type="match status" value="1"/>
</dbReference>
<dbReference type="PANTHER" id="PTHR47074:SF11">
    <property type="entry name" value="REVERSE TRANSCRIPTASE-LIKE PROTEIN"/>
    <property type="match status" value="1"/>
</dbReference>
<dbReference type="AlphaFoldDB" id="A0A1R3KHF4"/>
<gene>
    <name evidence="2" type="ORF">COLO4_08124</name>
</gene>
<accession>A0A1R3KHF4</accession>
<comment type="caution">
    <text evidence="2">The sequence shown here is derived from an EMBL/GenBank/DDBJ whole genome shotgun (WGS) entry which is preliminary data.</text>
</comment>
<dbReference type="EMBL" id="AWUE01013611">
    <property type="protein sequence ID" value="OMP06438.1"/>
    <property type="molecule type" value="Genomic_DNA"/>
</dbReference>
<keyword evidence="3" id="KW-1185">Reference proteome</keyword>
<sequence length="224" mass="25392">MDRSIGTWDLSRIKDAITDEAAEAIELISINEEGGDDMLIWPYTKNVDYSVKSGYHKLKEKYDRMLNSKPSTINIVAEHIWKMIWKIEGPRKEGWCKVNCDAAFNEKEIEAGIGVIIRDSERRVIGGMNGIVKARSSLIAEALAAKEGLRIAQQLQIPKIILESDSLQLVSSIENPTHHGQWEIAHIIQSIASLKLSFERCKVQWINRIRSRLDCAVIEKENVP</sequence>
<dbReference type="Gene3D" id="3.30.420.10">
    <property type="entry name" value="Ribonuclease H-like superfamily/Ribonuclease H"/>
    <property type="match status" value="1"/>
</dbReference>
<dbReference type="GO" id="GO:0004523">
    <property type="term" value="F:RNA-DNA hybrid ribonuclease activity"/>
    <property type="evidence" value="ECO:0007669"/>
    <property type="project" value="InterPro"/>
</dbReference>
<reference evidence="3" key="1">
    <citation type="submission" date="2013-09" db="EMBL/GenBank/DDBJ databases">
        <title>Corchorus olitorius genome sequencing.</title>
        <authorList>
            <person name="Alam M."/>
            <person name="Haque M.S."/>
            <person name="Islam M.S."/>
            <person name="Emdad E.M."/>
            <person name="Islam M.M."/>
            <person name="Ahmed B."/>
            <person name="Halim A."/>
            <person name="Hossen Q.M.M."/>
            <person name="Hossain M.Z."/>
            <person name="Ahmed R."/>
            <person name="Khan M.M."/>
            <person name="Islam R."/>
            <person name="Rashid M.M."/>
            <person name="Khan S.A."/>
            <person name="Rahman M.S."/>
            <person name="Alam M."/>
            <person name="Yahiya A.S."/>
            <person name="Khan M.S."/>
            <person name="Azam M.S."/>
            <person name="Haque T."/>
            <person name="Lashkar M.Z.H."/>
            <person name="Akhand A.I."/>
            <person name="Morshed G."/>
            <person name="Roy S."/>
            <person name="Uddin K.S."/>
            <person name="Rabeya T."/>
            <person name="Hossain A.S."/>
            <person name="Chowdhury A."/>
            <person name="Snigdha A.R."/>
            <person name="Mortoza M.S."/>
            <person name="Matin S.A."/>
            <person name="Hoque S.M.E."/>
            <person name="Islam M.K."/>
            <person name="Roy D.K."/>
            <person name="Haider R."/>
            <person name="Moosa M.M."/>
            <person name="Elias S.M."/>
            <person name="Hasan A.M."/>
            <person name="Jahan S."/>
            <person name="Shafiuddin M."/>
            <person name="Mahmood N."/>
            <person name="Shommy N.S."/>
        </authorList>
    </citation>
    <scope>NUCLEOTIDE SEQUENCE [LARGE SCALE GENOMIC DNA]</scope>
    <source>
        <strain evidence="3">cv. O-4</strain>
    </source>
</reference>
<organism evidence="2 3">
    <name type="scientific">Corchorus olitorius</name>
    <dbReference type="NCBI Taxonomy" id="93759"/>
    <lineage>
        <taxon>Eukaryota</taxon>
        <taxon>Viridiplantae</taxon>
        <taxon>Streptophyta</taxon>
        <taxon>Embryophyta</taxon>
        <taxon>Tracheophyta</taxon>
        <taxon>Spermatophyta</taxon>
        <taxon>Magnoliopsida</taxon>
        <taxon>eudicotyledons</taxon>
        <taxon>Gunneridae</taxon>
        <taxon>Pentapetalae</taxon>
        <taxon>rosids</taxon>
        <taxon>malvids</taxon>
        <taxon>Malvales</taxon>
        <taxon>Malvaceae</taxon>
        <taxon>Grewioideae</taxon>
        <taxon>Apeibeae</taxon>
        <taxon>Corchorus</taxon>
    </lineage>
</organism>
<proteinExistence type="predicted"/>
<feature type="domain" description="RNase H type-1" evidence="1">
    <location>
        <begin position="99"/>
        <end position="210"/>
    </location>
</feature>
<dbReference type="Proteomes" id="UP000187203">
    <property type="component" value="Unassembled WGS sequence"/>
</dbReference>
<evidence type="ECO:0000259" key="1">
    <source>
        <dbReference type="Pfam" id="PF13456"/>
    </source>
</evidence>
<dbReference type="CDD" id="cd06222">
    <property type="entry name" value="RNase_H_like"/>
    <property type="match status" value="1"/>
</dbReference>
<evidence type="ECO:0000313" key="3">
    <source>
        <dbReference type="Proteomes" id="UP000187203"/>
    </source>
</evidence>
<dbReference type="InterPro" id="IPR012337">
    <property type="entry name" value="RNaseH-like_sf"/>
</dbReference>
<dbReference type="InterPro" id="IPR036397">
    <property type="entry name" value="RNaseH_sf"/>
</dbReference>